<reference evidence="2 3" key="1">
    <citation type="submission" date="2018-09" db="EMBL/GenBank/DDBJ databases">
        <title>Genomic investigation of the strawberry pathogen Phytophthora fragariae indicates pathogenicity is determined by transcriptional variation in three key races.</title>
        <authorList>
            <person name="Adams T.M."/>
            <person name="Armitage A.D."/>
            <person name="Sobczyk M.K."/>
            <person name="Bates H.J."/>
            <person name="Dunwell J.M."/>
            <person name="Nellist C.F."/>
            <person name="Harrison R.J."/>
        </authorList>
    </citation>
    <scope>NUCLEOTIDE SEQUENCE [LARGE SCALE GENOMIC DNA]</scope>
    <source>
        <strain evidence="2 3">BC-23</strain>
    </source>
</reference>
<sequence length="97" mass="10232">MRWSAKSRYQSLPSLSGPHVFPAFVLSIAAAISASVNGTERSRSTSRYFPWSPSHCNTLCLASASDAACWKIGIHASANVSALACTPLAGFPSAAFR</sequence>
<feature type="transmembrane region" description="Helical" evidence="1">
    <location>
        <begin position="20"/>
        <end position="39"/>
    </location>
</feature>
<evidence type="ECO:0000313" key="3">
    <source>
        <dbReference type="Proteomes" id="UP000476176"/>
    </source>
</evidence>
<accession>A0A6G0M750</accession>
<evidence type="ECO:0000256" key="1">
    <source>
        <dbReference type="SAM" id="Phobius"/>
    </source>
</evidence>
<evidence type="ECO:0000313" key="2">
    <source>
        <dbReference type="EMBL" id="KAE9157716.1"/>
    </source>
</evidence>
<dbReference type="Proteomes" id="UP000476176">
    <property type="component" value="Unassembled WGS sequence"/>
</dbReference>
<gene>
    <name evidence="2" type="ORF">PF004_g32116</name>
</gene>
<dbReference type="EMBL" id="QXGC01009378">
    <property type="protein sequence ID" value="KAE9157716.1"/>
    <property type="molecule type" value="Genomic_DNA"/>
</dbReference>
<proteinExistence type="predicted"/>
<keyword evidence="1" id="KW-1133">Transmembrane helix</keyword>
<keyword evidence="1" id="KW-0472">Membrane</keyword>
<comment type="caution">
    <text evidence="2">The sequence shown here is derived from an EMBL/GenBank/DDBJ whole genome shotgun (WGS) entry which is preliminary data.</text>
</comment>
<keyword evidence="1" id="KW-0812">Transmembrane</keyword>
<dbReference type="AlphaFoldDB" id="A0A6G0M750"/>
<organism evidence="2 3">
    <name type="scientific">Phytophthora fragariae</name>
    <dbReference type="NCBI Taxonomy" id="53985"/>
    <lineage>
        <taxon>Eukaryota</taxon>
        <taxon>Sar</taxon>
        <taxon>Stramenopiles</taxon>
        <taxon>Oomycota</taxon>
        <taxon>Peronosporomycetes</taxon>
        <taxon>Peronosporales</taxon>
        <taxon>Peronosporaceae</taxon>
        <taxon>Phytophthora</taxon>
    </lineage>
</organism>
<protein>
    <submittedName>
        <fullName evidence="2">Uncharacterized protein</fullName>
    </submittedName>
</protein>
<name>A0A6G0M750_9STRA</name>